<protein>
    <submittedName>
        <fullName evidence="1">Uncharacterized protein</fullName>
    </submittedName>
</protein>
<sequence length="25" mass="2841">MEKGRKAAIHLFQLIFSLLPTGEIQ</sequence>
<proteinExistence type="predicted"/>
<accession>A0A0E9Q5G9</accession>
<reference evidence="1" key="1">
    <citation type="submission" date="2014-11" db="EMBL/GenBank/DDBJ databases">
        <authorList>
            <person name="Amaro Gonzalez C."/>
        </authorList>
    </citation>
    <scope>NUCLEOTIDE SEQUENCE</scope>
</reference>
<dbReference type="AlphaFoldDB" id="A0A0E9Q5G9"/>
<name>A0A0E9Q5G9_ANGAN</name>
<organism evidence="1">
    <name type="scientific">Anguilla anguilla</name>
    <name type="common">European freshwater eel</name>
    <name type="synonym">Muraena anguilla</name>
    <dbReference type="NCBI Taxonomy" id="7936"/>
    <lineage>
        <taxon>Eukaryota</taxon>
        <taxon>Metazoa</taxon>
        <taxon>Chordata</taxon>
        <taxon>Craniata</taxon>
        <taxon>Vertebrata</taxon>
        <taxon>Euteleostomi</taxon>
        <taxon>Actinopterygii</taxon>
        <taxon>Neopterygii</taxon>
        <taxon>Teleostei</taxon>
        <taxon>Anguilliformes</taxon>
        <taxon>Anguillidae</taxon>
        <taxon>Anguilla</taxon>
    </lineage>
</organism>
<reference evidence="1" key="2">
    <citation type="journal article" date="2015" name="Fish Shellfish Immunol.">
        <title>Early steps in the European eel (Anguilla anguilla)-Vibrio vulnificus interaction in the gills: Role of the RtxA13 toxin.</title>
        <authorList>
            <person name="Callol A."/>
            <person name="Pajuelo D."/>
            <person name="Ebbesson L."/>
            <person name="Teles M."/>
            <person name="MacKenzie S."/>
            <person name="Amaro C."/>
        </authorList>
    </citation>
    <scope>NUCLEOTIDE SEQUENCE</scope>
</reference>
<dbReference type="EMBL" id="GBXM01096426">
    <property type="protein sequence ID" value="JAH12151.1"/>
    <property type="molecule type" value="Transcribed_RNA"/>
</dbReference>
<evidence type="ECO:0000313" key="1">
    <source>
        <dbReference type="EMBL" id="JAH12151.1"/>
    </source>
</evidence>